<dbReference type="AlphaFoldDB" id="Q7RJ29"/>
<sequence length="31" mass="3855">MDIINNHEFKHKLCYRYDQNVLDISNLRQFS</sequence>
<reference evidence="1 2" key="1">
    <citation type="journal article" date="2002" name="Nature">
        <title>Genome sequence and comparative analysis of the model rodent malaria parasite Plasmodium yoelii yoelii.</title>
        <authorList>
            <person name="Carlton J.M."/>
            <person name="Angiuoli S.V."/>
            <person name="Suh B.B."/>
            <person name="Kooij T.W."/>
            <person name="Pertea M."/>
            <person name="Silva J.C."/>
            <person name="Ermolaeva M.D."/>
            <person name="Allen J.E."/>
            <person name="Selengut J.D."/>
            <person name="Koo H.L."/>
            <person name="Peterson J.D."/>
            <person name="Pop M."/>
            <person name="Kosack D.S."/>
            <person name="Shumway M.F."/>
            <person name="Bidwell S.L."/>
            <person name="Shallom S.J."/>
            <person name="van Aken S.E."/>
            <person name="Riedmuller S.B."/>
            <person name="Feldblyum T.V."/>
            <person name="Cho J.K."/>
            <person name="Quackenbush J."/>
            <person name="Sedegah M."/>
            <person name="Shoaibi A."/>
            <person name="Cummings L.M."/>
            <person name="Florens L."/>
            <person name="Yates J.R."/>
            <person name="Raine J.D."/>
            <person name="Sinden R.E."/>
            <person name="Harris M.A."/>
            <person name="Cunningham D.A."/>
            <person name="Preiser P.R."/>
            <person name="Bergman L.W."/>
            <person name="Vaidya A.B."/>
            <person name="van Lin L.H."/>
            <person name="Janse C.J."/>
            <person name="Waters A.P."/>
            <person name="Smith H.O."/>
            <person name="White O.R."/>
            <person name="Salzberg S.L."/>
            <person name="Venter J.C."/>
            <person name="Fraser C.M."/>
            <person name="Hoffman S.L."/>
            <person name="Gardner M.J."/>
            <person name="Carucci D.J."/>
        </authorList>
    </citation>
    <scope>NUCLEOTIDE SEQUENCE [LARGE SCALE GENOMIC DNA]</scope>
    <source>
        <strain evidence="1 2">17XNL</strain>
    </source>
</reference>
<comment type="caution">
    <text evidence="1">The sequence shown here is derived from an EMBL/GenBank/DDBJ whole genome shotgun (WGS) entry which is preliminary data.</text>
</comment>
<name>Q7RJ29_PLAYO</name>
<protein>
    <submittedName>
        <fullName evidence="1">Uncharacterized protein</fullName>
    </submittedName>
</protein>
<dbReference type="Proteomes" id="UP000008553">
    <property type="component" value="Unassembled WGS sequence"/>
</dbReference>
<dbReference type="EMBL" id="AABL01000988">
    <property type="protein sequence ID" value="EAA23009.1"/>
    <property type="molecule type" value="Genomic_DNA"/>
</dbReference>
<dbReference type="PaxDb" id="73239-Q7RJ29"/>
<gene>
    <name evidence="1" type="ORF">PY03435</name>
</gene>
<dbReference type="InParanoid" id="Q7RJ29"/>
<proteinExistence type="predicted"/>
<keyword evidence="2" id="KW-1185">Reference proteome</keyword>
<evidence type="ECO:0000313" key="1">
    <source>
        <dbReference type="EMBL" id="EAA23009.1"/>
    </source>
</evidence>
<accession>Q7RJ29</accession>
<organism evidence="1 2">
    <name type="scientific">Plasmodium yoelii yoelii</name>
    <dbReference type="NCBI Taxonomy" id="73239"/>
    <lineage>
        <taxon>Eukaryota</taxon>
        <taxon>Sar</taxon>
        <taxon>Alveolata</taxon>
        <taxon>Apicomplexa</taxon>
        <taxon>Aconoidasida</taxon>
        <taxon>Haemosporida</taxon>
        <taxon>Plasmodiidae</taxon>
        <taxon>Plasmodium</taxon>
        <taxon>Plasmodium (Vinckeia)</taxon>
    </lineage>
</organism>
<evidence type="ECO:0000313" key="2">
    <source>
        <dbReference type="Proteomes" id="UP000008553"/>
    </source>
</evidence>